<evidence type="ECO:0000313" key="2">
    <source>
        <dbReference type="Proteomes" id="UP001066276"/>
    </source>
</evidence>
<comment type="caution">
    <text evidence="1">The sequence shown here is derived from an EMBL/GenBank/DDBJ whole genome shotgun (WGS) entry which is preliminary data.</text>
</comment>
<dbReference type="EMBL" id="JANPWB010000012">
    <property type="protein sequence ID" value="KAJ1119707.1"/>
    <property type="molecule type" value="Genomic_DNA"/>
</dbReference>
<dbReference type="Proteomes" id="UP001066276">
    <property type="component" value="Chromosome 8"/>
</dbReference>
<keyword evidence="2" id="KW-1185">Reference proteome</keyword>
<name>A0AAV7NXB0_PLEWA</name>
<accession>A0AAV7NXB0</accession>
<dbReference type="AlphaFoldDB" id="A0AAV7NXB0"/>
<protein>
    <submittedName>
        <fullName evidence="1">Uncharacterized protein</fullName>
    </submittedName>
</protein>
<sequence>MLEAYVEVLGDQECSPERYLALLKRRLGAVGLREFRNLPQMDNTGEVDVYQLTKKQMQERYGREINVVLER</sequence>
<gene>
    <name evidence="1" type="ORF">NDU88_007892</name>
</gene>
<organism evidence="1 2">
    <name type="scientific">Pleurodeles waltl</name>
    <name type="common">Iberian ribbed newt</name>
    <dbReference type="NCBI Taxonomy" id="8319"/>
    <lineage>
        <taxon>Eukaryota</taxon>
        <taxon>Metazoa</taxon>
        <taxon>Chordata</taxon>
        <taxon>Craniata</taxon>
        <taxon>Vertebrata</taxon>
        <taxon>Euteleostomi</taxon>
        <taxon>Amphibia</taxon>
        <taxon>Batrachia</taxon>
        <taxon>Caudata</taxon>
        <taxon>Salamandroidea</taxon>
        <taxon>Salamandridae</taxon>
        <taxon>Pleurodelinae</taxon>
        <taxon>Pleurodeles</taxon>
    </lineage>
</organism>
<reference evidence="1" key="1">
    <citation type="journal article" date="2022" name="bioRxiv">
        <title>Sequencing and chromosome-scale assembly of the giantPleurodeles waltlgenome.</title>
        <authorList>
            <person name="Brown T."/>
            <person name="Elewa A."/>
            <person name="Iarovenko S."/>
            <person name="Subramanian E."/>
            <person name="Araus A.J."/>
            <person name="Petzold A."/>
            <person name="Susuki M."/>
            <person name="Suzuki K.-i.T."/>
            <person name="Hayashi T."/>
            <person name="Toyoda A."/>
            <person name="Oliveira C."/>
            <person name="Osipova E."/>
            <person name="Leigh N.D."/>
            <person name="Simon A."/>
            <person name="Yun M.H."/>
        </authorList>
    </citation>
    <scope>NUCLEOTIDE SEQUENCE</scope>
    <source>
        <strain evidence="1">20211129_DDA</strain>
        <tissue evidence="1">Liver</tissue>
    </source>
</reference>
<proteinExistence type="predicted"/>
<evidence type="ECO:0000313" key="1">
    <source>
        <dbReference type="EMBL" id="KAJ1119707.1"/>
    </source>
</evidence>